<evidence type="ECO:0000313" key="1">
    <source>
        <dbReference type="EMBL" id="CAG9538591.1"/>
    </source>
</evidence>
<dbReference type="EMBL" id="CAKAEH010001678">
    <property type="protein sequence ID" value="CAG9538591.1"/>
    <property type="molecule type" value="Genomic_DNA"/>
</dbReference>
<keyword evidence="2" id="KW-1185">Reference proteome</keyword>
<name>A0A8J2PX70_9BILA</name>
<dbReference type="Proteomes" id="UP000746747">
    <property type="component" value="Unassembled WGS sequence"/>
</dbReference>
<gene>
    <name evidence="1" type="ORF">CJOHNSTONI_LOCUS8285</name>
</gene>
<evidence type="ECO:0000313" key="2">
    <source>
        <dbReference type="Proteomes" id="UP000746747"/>
    </source>
</evidence>
<proteinExistence type="predicted"/>
<comment type="caution">
    <text evidence="1">The sequence shown here is derived from an EMBL/GenBank/DDBJ whole genome shotgun (WGS) entry which is preliminary data.</text>
</comment>
<organism evidence="1 2">
    <name type="scientific">Cercopithifilaria johnstoni</name>
    <dbReference type="NCBI Taxonomy" id="2874296"/>
    <lineage>
        <taxon>Eukaryota</taxon>
        <taxon>Metazoa</taxon>
        <taxon>Ecdysozoa</taxon>
        <taxon>Nematoda</taxon>
        <taxon>Chromadorea</taxon>
        <taxon>Rhabditida</taxon>
        <taxon>Spirurina</taxon>
        <taxon>Spiruromorpha</taxon>
        <taxon>Filarioidea</taxon>
        <taxon>Onchocercidae</taxon>
        <taxon>Cercopithifilaria</taxon>
    </lineage>
</organism>
<protein>
    <submittedName>
        <fullName evidence="1">Uncharacterized protein</fullName>
    </submittedName>
</protein>
<dbReference type="AlphaFoldDB" id="A0A8J2PX70"/>
<sequence>MLLFLITKYLSALTIVTLLSIAEINAQIRFRLLSHSNFAGFNSLNDNAAVAPAPGGARAAPAPAPAQTRSDPLGSLPSALLLILLASRLTGGGSSYPQYQYPYYSGYGGYYPYTSYYYSYYSRSPYYYYYG</sequence>
<accession>A0A8J2PX70</accession>
<reference evidence="1" key="1">
    <citation type="submission" date="2021-09" db="EMBL/GenBank/DDBJ databases">
        <authorList>
            <consortium name="Pathogen Informatics"/>
        </authorList>
    </citation>
    <scope>NUCLEOTIDE SEQUENCE</scope>
</reference>